<gene>
    <name evidence="3" type="ORF">QYS47_24440</name>
</gene>
<feature type="domain" description="GH16" evidence="2">
    <location>
        <begin position="17"/>
        <end position="262"/>
    </location>
</feature>
<dbReference type="PROSITE" id="PS51762">
    <property type="entry name" value="GH16_2"/>
    <property type="match status" value="1"/>
</dbReference>
<dbReference type="AlphaFoldDB" id="A0AA49JA57"/>
<name>A0AA49JA57_9BACT</name>
<proteinExistence type="inferred from homology"/>
<dbReference type="EMBL" id="CP129968">
    <property type="protein sequence ID" value="WKK80286.1"/>
    <property type="molecule type" value="Genomic_DNA"/>
</dbReference>
<comment type="similarity">
    <text evidence="1">Belongs to the glycosyl hydrolase 16 family.</text>
</comment>
<evidence type="ECO:0000313" key="3">
    <source>
        <dbReference type="EMBL" id="WKK80286.1"/>
    </source>
</evidence>
<dbReference type="Proteomes" id="UP001232019">
    <property type="component" value="Chromosome"/>
</dbReference>
<accession>A0AA49JA57</accession>
<evidence type="ECO:0000259" key="2">
    <source>
        <dbReference type="PROSITE" id="PS51762"/>
    </source>
</evidence>
<dbReference type="InterPro" id="IPR050546">
    <property type="entry name" value="Glycosyl_Hydrlase_16"/>
</dbReference>
<dbReference type="SUPFAM" id="SSF49899">
    <property type="entry name" value="Concanavalin A-like lectins/glucanases"/>
    <property type="match status" value="1"/>
</dbReference>
<protein>
    <submittedName>
        <fullName evidence="3">Glycoside hydrolase family 16 protein</fullName>
    </submittedName>
</protein>
<evidence type="ECO:0000256" key="1">
    <source>
        <dbReference type="ARBA" id="ARBA00006865"/>
    </source>
</evidence>
<dbReference type="KEGG" id="marp:QYS47_24440"/>
<keyword evidence="3" id="KW-0378">Hydrolase</keyword>
<dbReference type="InterPro" id="IPR013320">
    <property type="entry name" value="ConA-like_dom_sf"/>
</dbReference>
<dbReference type="Pfam" id="PF00722">
    <property type="entry name" value="Glyco_hydro_16"/>
    <property type="match status" value="1"/>
</dbReference>
<dbReference type="PANTHER" id="PTHR10963">
    <property type="entry name" value="GLYCOSYL HYDROLASE-RELATED"/>
    <property type="match status" value="1"/>
</dbReference>
<organism evidence="3">
    <name type="scientific">Marivirga arenosa</name>
    <dbReference type="NCBI Taxonomy" id="3059076"/>
    <lineage>
        <taxon>Bacteria</taxon>
        <taxon>Pseudomonadati</taxon>
        <taxon>Bacteroidota</taxon>
        <taxon>Cytophagia</taxon>
        <taxon>Cytophagales</taxon>
        <taxon>Marivirgaceae</taxon>
        <taxon>Marivirga</taxon>
    </lineage>
</organism>
<dbReference type="Gene3D" id="2.60.120.200">
    <property type="match status" value="1"/>
</dbReference>
<dbReference type="CDD" id="cd08023">
    <property type="entry name" value="GH16_laminarinase_like"/>
    <property type="match status" value="1"/>
</dbReference>
<sequence length="272" mass="31460">MKFAYLLTLIIVFSQCSSKETNLVWSDEFDDVQKLGEKWNIVEGNGCPELCGFGNNELQYYTALEENLKVENGKLIIQALKNQNRTYTSAKLTTEKMAEWQYGYIEVRAKLPDARGTWPAIWMLPTLDKRIEWPKDGEIDIMEYVGYNPGTVYGTIHTESYNHIKGTEKTDSIKVEDADENFHTYAIHWTDQKIEWLVDDNPYHVVYKKSGDNSTWPFDKKFHLIINLAIGGNWGGKYGVDDQSFPQEFVIDYVRVYSEKPTKTNYSQASID</sequence>
<dbReference type="PANTHER" id="PTHR10963:SF55">
    <property type="entry name" value="GLYCOSIDE HYDROLASE FAMILY 16 PROTEIN"/>
    <property type="match status" value="1"/>
</dbReference>
<dbReference type="GO" id="GO:0004553">
    <property type="term" value="F:hydrolase activity, hydrolyzing O-glycosyl compounds"/>
    <property type="evidence" value="ECO:0007669"/>
    <property type="project" value="InterPro"/>
</dbReference>
<reference evidence="3" key="1">
    <citation type="submission" date="2023-08" db="EMBL/GenBank/DDBJ databases">
        <title>Comparative genomics and taxonomic characterization of three novel marine species of genus Marivirga.</title>
        <authorList>
            <person name="Muhammad N."/>
            <person name="Kim S.-G."/>
        </authorList>
    </citation>
    <scope>NUCLEOTIDE SEQUENCE</scope>
    <source>
        <strain evidence="3">BKB1-2</strain>
    </source>
</reference>
<dbReference type="RefSeq" id="WP_302124598.1">
    <property type="nucleotide sequence ID" value="NZ_CP129968.2"/>
</dbReference>
<dbReference type="InterPro" id="IPR000757">
    <property type="entry name" value="Beta-glucanase-like"/>
</dbReference>
<dbReference type="GO" id="GO:0005975">
    <property type="term" value="P:carbohydrate metabolic process"/>
    <property type="evidence" value="ECO:0007669"/>
    <property type="project" value="InterPro"/>
</dbReference>